<keyword evidence="5" id="KW-1185">Reference proteome</keyword>
<evidence type="ECO:0000256" key="1">
    <source>
        <dbReference type="SAM" id="MobiDB-lite"/>
    </source>
</evidence>
<protein>
    <submittedName>
        <fullName evidence="3">Uncharacterized protein</fullName>
    </submittedName>
</protein>
<keyword evidence="2" id="KW-1133">Transmembrane helix</keyword>
<dbReference type="RefSeq" id="WP_056969579.1">
    <property type="nucleotide sequence ID" value="NZ_AP014808.1"/>
</dbReference>
<reference evidence="4 6" key="2">
    <citation type="submission" date="2019-09" db="EMBL/GenBank/DDBJ databases">
        <title>Genome sequencing of Lactobacillus acetotolerans.</title>
        <authorList>
            <person name="Kim K."/>
        </authorList>
    </citation>
    <scope>NUCLEOTIDE SEQUENCE [LARGE SCALE GENOMIC DNA]</scope>
    <source>
        <strain evidence="4 6">LA749</strain>
    </source>
</reference>
<feature type="transmembrane region" description="Helical" evidence="2">
    <location>
        <begin position="85"/>
        <end position="102"/>
    </location>
</feature>
<accession>A0A0D6A4K5</accession>
<evidence type="ECO:0000313" key="6">
    <source>
        <dbReference type="Proteomes" id="UP000325393"/>
    </source>
</evidence>
<dbReference type="Proteomes" id="UP000325393">
    <property type="component" value="Chromosome"/>
</dbReference>
<reference evidence="3 5" key="1">
    <citation type="submission" date="2015-03" db="EMBL/GenBank/DDBJ databases">
        <title>Complete genome sequence of Lactobacillus acetotolerans NBRC 13120.</title>
        <authorList>
            <person name="Toh H."/>
            <person name="Morita H."/>
            <person name="Fujita N."/>
        </authorList>
    </citation>
    <scope>NUCLEOTIDE SEQUENCE [LARGE SCALE GENOMIC DNA]</scope>
    <source>
        <strain evidence="3 5">NBRC 13120</strain>
    </source>
</reference>
<proteinExistence type="predicted"/>
<dbReference type="STRING" id="1600.LBAT_1011"/>
<evidence type="ECO:0000313" key="3">
    <source>
        <dbReference type="EMBL" id="BAQ57400.1"/>
    </source>
</evidence>
<evidence type="ECO:0000256" key="2">
    <source>
        <dbReference type="SAM" id="Phobius"/>
    </source>
</evidence>
<evidence type="ECO:0000313" key="4">
    <source>
        <dbReference type="EMBL" id="QFG51412.1"/>
    </source>
</evidence>
<feature type="region of interest" description="Disordered" evidence="1">
    <location>
        <begin position="32"/>
        <end position="72"/>
    </location>
</feature>
<evidence type="ECO:0000313" key="5">
    <source>
        <dbReference type="Proteomes" id="UP000035709"/>
    </source>
</evidence>
<dbReference type="GeneID" id="78212370"/>
<dbReference type="EMBL" id="AP014808">
    <property type="protein sequence ID" value="BAQ57400.1"/>
    <property type="molecule type" value="Genomic_DNA"/>
</dbReference>
<dbReference type="PATRIC" id="fig|1600.4.peg.1035"/>
<keyword evidence="2" id="KW-0812">Transmembrane</keyword>
<keyword evidence="2" id="KW-0472">Membrane</keyword>
<organism evidence="3 5">
    <name type="scientific">Lactobacillus acetotolerans</name>
    <dbReference type="NCBI Taxonomy" id="1600"/>
    <lineage>
        <taxon>Bacteria</taxon>
        <taxon>Bacillati</taxon>
        <taxon>Bacillota</taxon>
        <taxon>Bacilli</taxon>
        <taxon>Lactobacillales</taxon>
        <taxon>Lactobacillaceae</taxon>
        <taxon>Lactobacillus</taxon>
    </lineage>
</organism>
<sequence length="103" mass="12251">MTEKRSDYRKKHTKKKRGHVFDKFKSAFNDDEQEDVDVNSDFQRNPEDARPLREDNEENLQRSEVDDKVPSEDKGLRLKKRLDRAILIVFILIVLVLLALFHL</sequence>
<gene>
    <name evidence="4" type="ORF">LA749_05145</name>
    <name evidence="3" type="ORF">LBAT_1011</name>
</gene>
<dbReference type="EMBL" id="CP044496">
    <property type="protein sequence ID" value="QFG51412.1"/>
    <property type="molecule type" value="Genomic_DNA"/>
</dbReference>
<feature type="compositionally biased region" description="Basic and acidic residues" evidence="1">
    <location>
        <begin position="44"/>
        <end position="72"/>
    </location>
</feature>
<name>A0A0D6A4K5_9LACO</name>
<dbReference type="Proteomes" id="UP000035709">
    <property type="component" value="Chromosome"/>
</dbReference>
<dbReference type="KEGG" id="lae:LBAT_1011"/>
<dbReference type="AlphaFoldDB" id="A0A0D6A4K5"/>